<proteinExistence type="predicted"/>
<dbReference type="InterPro" id="IPR009050">
    <property type="entry name" value="Globin-like_sf"/>
</dbReference>
<evidence type="ECO:0000256" key="4">
    <source>
        <dbReference type="ARBA" id="ARBA00023004"/>
    </source>
</evidence>
<keyword evidence="1" id="KW-0813">Transport</keyword>
<dbReference type="RefSeq" id="WP_342690537.1">
    <property type="nucleotide sequence ID" value="NZ_JBCGDP010000002.1"/>
</dbReference>
<dbReference type="InterPro" id="IPR012292">
    <property type="entry name" value="Globin/Proto"/>
</dbReference>
<dbReference type="CDD" id="cd08916">
    <property type="entry name" value="TrHb3_P"/>
    <property type="match status" value="1"/>
</dbReference>
<keyword evidence="2" id="KW-0349">Heme</keyword>
<organism evidence="5 6">
    <name type="scientific">Flavobacterium polysaccharolyticum</name>
    <dbReference type="NCBI Taxonomy" id="3133148"/>
    <lineage>
        <taxon>Bacteria</taxon>
        <taxon>Pseudomonadati</taxon>
        <taxon>Bacteroidota</taxon>
        <taxon>Flavobacteriia</taxon>
        <taxon>Flavobacteriales</taxon>
        <taxon>Flavobacteriaceae</taxon>
        <taxon>Flavobacterium</taxon>
    </lineage>
</organism>
<name>A0ABU9NJE0_9FLAO</name>
<dbReference type="InterPro" id="IPR001486">
    <property type="entry name" value="Hemoglobin_trunc"/>
</dbReference>
<keyword evidence="3" id="KW-0479">Metal-binding</keyword>
<comment type="caution">
    <text evidence="5">The sequence shown here is derived from an EMBL/GenBank/DDBJ whole genome shotgun (WGS) entry which is preliminary data.</text>
</comment>
<keyword evidence="6" id="KW-1185">Reference proteome</keyword>
<dbReference type="Pfam" id="PF01152">
    <property type="entry name" value="Bac_globin"/>
    <property type="match status" value="1"/>
</dbReference>
<evidence type="ECO:0000256" key="1">
    <source>
        <dbReference type="ARBA" id="ARBA00022448"/>
    </source>
</evidence>
<evidence type="ECO:0000256" key="2">
    <source>
        <dbReference type="ARBA" id="ARBA00022617"/>
    </source>
</evidence>
<dbReference type="EMBL" id="JBCGDP010000002">
    <property type="protein sequence ID" value="MEM0575444.1"/>
    <property type="molecule type" value="Genomic_DNA"/>
</dbReference>
<protein>
    <submittedName>
        <fullName evidence="5">Group III truncated hemoglobin</fullName>
    </submittedName>
</protein>
<evidence type="ECO:0000313" key="5">
    <source>
        <dbReference type="EMBL" id="MEM0575444.1"/>
    </source>
</evidence>
<accession>A0ABU9NJE0</accession>
<dbReference type="Gene3D" id="1.10.490.10">
    <property type="entry name" value="Globins"/>
    <property type="match status" value="1"/>
</dbReference>
<reference evidence="5 6" key="1">
    <citation type="submission" date="2024-03" db="EMBL/GenBank/DDBJ databases">
        <title>Two novel species of the genus Flavobacterium exhibiting potentially degradation of complex polysaccharides.</title>
        <authorList>
            <person name="Lian X."/>
        </authorList>
    </citation>
    <scope>NUCLEOTIDE SEQUENCE [LARGE SCALE GENOMIC DNA]</scope>
    <source>
        <strain evidence="5 6">N6</strain>
    </source>
</reference>
<evidence type="ECO:0000256" key="3">
    <source>
        <dbReference type="ARBA" id="ARBA00022723"/>
    </source>
</evidence>
<evidence type="ECO:0000313" key="6">
    <source>
        <dbReference type="Proteomes" id="UP001468798"/>
    </source>
</evidence>
<dbReference type="SUPFAM" id="SSF46458">
    <property type="entry name" value="Globin-like"/>
    <property type="match status" value="1"/>
</dbReference>
<gene>
    <name evidence="5" type="ORF">WFZ86_02955</name>
</gene>
<sequence>MKVKTDIKTDEDIKTLIHSFYTKVRKDELLAPIFNEIITGDWSEHLETMCRFWSTMLLYTRTYKSDPMSKHLPLPLSNEHFEQWIYLFQETVDDYFEGKVANDAKETADNISRLIRNVKGIPF</sequence>
<dbReference type="Proteomes" id="UP001468798">
    <property type="component" value="Unassembled WGS sequence"/>
</dbReference>
<keyword evidence="4" id="KW-0408">Iron</keyword>